<keyword evidence="3" id="KW-1185">Reference proteome</keyword>
<protein>
    <submittedName>
        <fullName evidence="2">Uncharacterized protein</fullName>
    </submittedName>
</protein>
<feature type="compositionally biased region" description="Basic and acidic residues" evidence="1">
    <location>
        <begin position="252"/>
        <end position="263"/>
    </location>
</feature>
<dbReference type="Proteomes" id="UP001189429">
    <property type="component" value="Unassembled WGS sequence"/>
</dbReference>
<feature type="region of interest" description="Disordered" evidence="1">
    <location>
        <begin position="308"/>
        <end position="328"/>
    </location>
</feature>
<evidence type="ECO:0000256" key="1">
    <source>
        <dbReference type="SAM" id="MobiDB-lite"/>
    </source>
</evidence>
<proteinExistence type="predicted"/>
<evidence type="ECO:0000313" key="3">
    <source>
        <dbReference type="Proteomes" id="UP001189429"/>
    </source>
</evidence>
<comment type="caution">
    <text evidence="2">The sequence shown here is derived from an EMBL/GenBank/DDBJ whole genome shotgun (WGS) entry which is preliminary data.</text>
</comment>
<gene>
    <name evidence="2" type="ORF">PCOR1329_LOCUS18095</name>
</gene>
<feature type="region of interest" description="Disordered" evidence="1">
    <location>
        <begin position="252"/>
        <end position="275"/>
    </location>
</feature>
<accession>A0ABN9RDD6</accession>
<evidence type="ECO:0000313" key="2">
    <source>
        <dbReference type="EMBL" id="CAK0814513.1"/>
    </source>
</evidence>
<name>A0ABN9RDD6_9DINO</name>
<sequence length="385" mass="42406">MGARRSRIKGLSVYAVLSGAKVRARGSGPLSGAGPPTSSHILSRCRAALRGAAEWGELEQRVVISTNNIAHKKFKMEGDFLKTRIGRLAWLQNMIKHGGAHVQILSTTLGHVICDVDLFLLRGASDPGRDENRKQHKGHADQTLDEDEYVDVGNMKAIVHQLGNRARTLKLAGMISVIMDRRHACAVECYSALQRYMTAQKEREGEQGAPACQRAFAVLDILSNYSCEENLPRRVACTHAIMEALTETEPKALRSVRASREDPSGEGAGGEAEARSLADLERRAAVYLGHIRRQLAQEKQACQRMFDSGPLYEDRPDPVEPPVDPADRHRRLRRGDRCRAGACAWRLVPVRLAWVLPEAAARGEGEGELRAPAGRELRALLSPRA</sequence>
<organism evidence="2 3">
    <name type="scientific">Prorocentrum cordatum</name>
    <dbReference type="NCBI Taxonomy" id="2364126"/>
    <lineage>
        <taxon>Eukaryota</taxon>
        <taxon>Sar</taxon>
        <taxon>Alveolata</taxon>
        <taxon>Dinophyceae</taxon>
        <taxon>Prorocentrales</taxon>
        <taxon>Prorocentraceae</taxon>
        <taxon>Prorocentrum</taxon>
    </lineage>
</organism>
<reference evidence="2" key="1">
    <citation type="submission" date="2023-10" db="EMBL/GenBank/DDBJ databases">
        <authorList>
            <person name="Chen Y."/>
            <person name="Shah S."/>
            <person name="Dougan E. K."/>
            <person name="Thang M."/>
            <person name="Chan C."/>
        </authorList>
    </citation>
    <scope>NUCLEOTIDE SEQUENCE [LARGE SCALE GENOMIC DNA]</scope>
</reference>
<dbReference type="EMBL" id="CAUYUJ010005669">
    <property type="protein sequence ID" value="CAK0814513.1"/>
    <property type="molecule type" value="Genomic_DNA"/>
</dbReference>